<name>A0ABT1A4B3_9PSEU</name>
<comment type="caution">
    <text evidence="3">The sequence shown here is derived from an EMBL/GenBank/DDBJ whole genome shotgun (WGS) entry which is preliminary data.</text>
</comment>
<dbReference type="Gene3D" id="3.30.1490.20">
    <property type="entry name" value="ATP-grasp fold, A domain"/>
    <property type="match status" value="1"/>
</dbReference>
<dbReference type="Proteomes" id="UP001165283">
    <property type="component" value="Unassembled WGS sequence"/>
</dbReference>
<dbReference type="SUPFAM" id="SSF56059">
    <property type="entry name" value="Glutathione synthetase ATP-binding domain-like"/>
    <property type="match status" value="1"/>
</dbReference>
<dbReference type="InterPro" id="IPR011761">
    <property type="entry name" value="ATP-grasp"/>
</dbReference>
<dbReference type="Pfam" id="PF15632">
    <property type="entry name" value="ATPgrasp_Ter"/>
    <property type="match status" value="1"/>
</dbReference>
<evidence type="ECO:0000313" key="3">
    <source>
        <dbReference type="EMBL" id="MCO1657853.1"/>
    </source>
</evidence>
<dbReference type="RefSeq" id="WP_252441490.1">
    <property type="nucleotide sequence ID" value="NZ_JAGSOV010000046.1"/>
</dbReference>
<keyword evidence="1" id="KW-0067">ATP-binding</keyword>
<dbReference type="SUPFAM" id="SSF51735">
    <property type="entry name" value="NAD(P)-binding Rossmann-fold domains"/>
    <property type="match status" value="1"/>
</dbReference>
<dbReference type="InterPro" id="IPR013815">
    <property type="entry name" value="ATP_grasp_subdomain_1"/>
</dbReference>
<evidence type="ECO:0000313" key="4">
    <source>
        <dbReference type="Proteomes" id="UP001165283"/>
    </source>
</evidence>
<gene>
    <name evidence="3" type="ORF">KDL28_22580</name>
</gene>
<protein>
    <submittedName>
        <fullName evidence="3">ATP-grasp domain-containing protein</fullName>
    </submittedName>
</protein>
<evidence type="ECO:0000259" key="2">
    <source>
        <dbReference type="PROSITE" id="PS50975"/>
    </source>
</evidence>
<dbReference type="EMBL" id="JAGSOV010000046">
    <property type="protein sequence ID" value="MCO1657853.1"/>
    <property type="molecule type" value="Genomic_DNA"/>
</dbReference>
<feature type="domain" description="ATP-grasp" evidence="2">
    <location>
        <begin position="122"/>
        <end position="295"/>
    </location>
</feature>
<dbReference type="PROSITE" id="PS50975">
    <property type="entry name" value="ATP_GRASP"/>
    <property type="match status" value="1"/>
</dbReference>
<proteinExistence type="predicted"/>
<organism evidence="3 4">
    <name type="scientific">Pseudonocardia humida</name>
    <dbReference type="NCBI Taxonomy" id="2800819"/>
    <lineage>
        <taxon>Bacteria</taxon>
        <taxon>Bacillati</taxon>
        <taxon>Actinomycetota</taxon>
        <taxon>Actinomycetes</taxon>
        <taxon>Pseudonocardiales</taxon>
        <taxon>Pseudonocardiaceae</taxon>
        <taxon>Pseudonocardia</taxon>
    </lineage>
</organism>
<dbReference type="InterPro" id="IPR036291">
    <property type="entry name" value="NAD(P)-bd_dom_sf"/>
</dbReference>
<keyword evidence="1" id="KW-0547">Nucleotide-binding</keyword>
<reference evidence="3" key="1">
    <citation type="submission" date="2021-04" db="EMBL/GenBank/DDBJ databases">
        <title>Pseudonocardia sp. nov., isolated from sandy soil of mangrove forest.</title>
        <authorList>
            <person name="Zan Z."/>
            <person name="Huang R."/>
            <person name="Liu W."/>
        </authorList>
    </citation>
    <scope>NUCLEOTIDE SEQUENCE</scope>
    <source>
        <strain evidence="3">S2-4</strain>
    </source>
</reference>
<dbReference type="Gene3D" id="3.40.50.20">
    <property type="match status" value="1"/>
</dbReference>
<accession>A0ABT1A4B3</accession>
<dbReference type="Gene3D" id="3.30.470.20">
    <property type="entry name" value="ATP-grasp fold, B domain"/>
    <property type="match status" value="1"/>
</dbReference>
<sequence>MSTTSTSIDPVLVTGAGGAAGVAVIRALAGRRPVVAADCDPTAVGLHLGTGAGVLPHGDDPDFAAQLAKLAGRTGATALVCTVAEEIPALHEGAALLAEVGLRTWLPPARAVAACTDRWTFARTCAAGGVPVPATEPGAIWARAVDSVPGPWIVKPRFDRGSRDVHPVDSVTEARWALRRVPDPLVQTRLTGPEFTVDVLVDRSGRLAGAVPRWRLETKAGISTRGRTFASPALGCAVAHLLRTVGLRGPANVHGFMTAPDRFSFTEVNPRFSGGLPLSLAAGADFVGEYLRGLDGLPVRRQRLVGRAGVTMLRHLSEVYPA</sequence>
<keyword evidence="4" id="KW-1185">Reference proteome</keyword>
<evidence type="ECO:0000256" key="1">
    <source>
        <dbReference type="PROSITE-ProRule" id="PRU00409"/>
    </source>
</evidence>